<accession>A0A0N8GLV7</accession>
<evidence type="ECO:0000259" key="8">
    <source>
        <dbReference type="Pfam" id="PF07992"/>
    </source>
</evidence>
<dbReference type="PANTHER" id="PTHR48467:SF1">
    <property type="entry name" value="GLUTAMATE SYNTHASE 1 [NADH], CHLOROPLASTIC-LIKE"/>
    <property type="match status" value="1"/>
</dbReference>
<dbReference type="Pfam" id="PF07992">
    <property type="entry name" value="Pyr_redox_2"/>
    <property type="match status" value="1"/>
</dbReference>
<dbReference type="InterPro" id="IPR055275">
    <property type="entry name" value="Ferredox_Rdtase"/>
</dbReference>
<dbReference type="Gene3D" id="3.40.50.720">
    <property type="entry name" value="NAD(P)-binding Rossmann-like Domain"/>
    <property type="match status" value="1"/>
</dbReference>
<dbReference type="SUPFAM" id="SSF51971">
    <property type="entry name" value="Nucleotide-binding domain"/>
    <property type="match status" value="1"/>
</dbReference>
<dbReference type="STRING" id="1134406.ADN00_14610"/>
<evidence type="ECO:0000256" key="5">
    <source>
        <dbReference type="ARBA" id="ARBA00022857"/>
    </source>
</evidence>
<evidence type="ECO:0000313" key="9">
    <source>
        <dbReference type="EMBL" id="KPL73570.1"/>
    </source>
</evidence>
<feature type="domain" description="FAD/NAD(P)-binding" evidence="8">
    <location>
        <begin position="15"/>
        <end position="183"/>
    </location>
</feature>
<evidence type="ECO:0000256" key="7">
    <source>
        <dbReference type="ARBA" id="ARBA00047776"/>
    </source>
</evidence>
<dbReference type="PANTHER" id="PTHR48467">
    <property type="entry name" value="GLUTAMATE SYNTHASE 1 [NADH], CHLOROPLASTIC-LIKE"/>
    <property type="match status" value="1"/>
</dbReference>
<dbReference type="Gene3D" id="3.50.50.60">
    <property type="entry name" value="FAD/NAD(P)-binding domain"/>
    <property type="match status" value="1"/>
</dbReference>
<keyword evidence="3" id="KW-0285">Flavoprotein</keyword>
<sequence length="458" mass="50170">MEESLNQPNTPSHLVAVVGAGPAGLYVAKELSKNNEVVLINRDIKPGGLAEYGIYPDKTKIRQGLKTQFREILSRPNVHYFGNLNISCQGDLKLKELRQMGFQAVVVTVGAQHARSLGIPGEELQGVYHAKDLVYHYSGLPPYSQQPFPIGRRVAVIGMGNVMLDITRYLTRVVKVDEVIAIARRGPGEIKFDKAELEGVAASLDVDAFEKELRSHRELMLSLGQNPEEIRGMVLSAVEKAEPAVSNSRFSIRFLLSPTCVIGDGSNHVCGLELERNTLFNQSDEYVSAKGTGEREMLPVDTIIFAIGNRVESGLGLPTRGSSFISNPNPRFPVHDISYEILDENGNLMEDIFVAGWARQASTGLVGLARRDSINAARAVSQYLQTLPPHADIPGALQAFNARAVSLQHPVITNADLRRLEDVEDQLAAQKGVEEFKFTTNEEMLAAIGLSETQTQMG</sequence>
<comment type="cofactor">
    <cofactor evidence="1">
        <name>FAD</name>
        <dbReference type="ChEBI" id="CHEBI:57692"/>
    </cofactor>
</comment>
<comment type="catalytic activity">
    <reaction evidence="7">
        <text>2 reduced [2Fe-2S]-[ferredoxin] + NADP(+) + H(+) = 2 oxidized [2Fe-2S]-[ferredoxin] + NADPH</text>
        <dbReference type="Rhea" id="RHEA:20125"/>
        <dbReference type="Rhea" id="RHEA-COMP:10000"/>
        <dbReference type="Rhea" id="RHEA-COMP:10001"/>
        <dbReference type="ChEBI" id="CHEBI:15378"/>
        <dbReference type="ChEBI" id="CHEBI:33737"/>
        <dbReference type="ChEBI" id="CHEBI:33738"/>
        <dbReference type="ChEBI" id="CHEBI:57783"/>
        <dbReference type="ChEBI" id="CHEBI:58349"/>
        <dbReference type="EC" id="1.18.1.2"/>
    </reaction>
</comment>
<dbReference type="Proteomes" id="UP000050417">
    <property type="component" value="Unassembled WGS sequence"/>
</dbReference>
<gene>
    <name evidence="9" type="ORF">ADN00_14610</name>
</gene>
<dbReference type="AlphaFoldDB" id="A0A0N8GLV7"/>
<dbReference type="InterPro" id="IPR036188">
    <property type="entry name" value="FAD/NAD-bd_sf"/>
</dbReference>
<dbReference type="EMBL" id="LGCL01000035">
    <property type="protein sequence ID" value="KPL73570.1"/>
    <property type="molecule type" value="Genomic_DNA"/>
</dbReference>
<dbReference type="GO" id="GO:0004324">
    <property type="term" value="F:ferredoxin-NADP+ reductase activity"/>
    <property type="evidence" value="ECO:0007669"/>
    <property type="project" value="UniProtKB-EC"/>
</dbReference>
<dbReference type="InterPro" id="IPR023753">
    <property type="entry name" value="FAD/NAD-binding_dom"/>
</dbReference>
<protein>
    <recommendedName>
        <fullName evidence="2">ferredoxin--NADP(+) reductase</fullName>
        <ecNumber evidence="2">1.18.1.2</ecNumber>
    </recommendedName>
</protein>
<proteinExistence type="predicted"/>
<dbReference type="EC" id="1.18.1.2" evidence="2"/>
<reference evidence="9 10" key="1">
    <citation type="submission" date="2015-07" db="EMBL/GenBank/DDBJ databases">
        <title>Genome sequence of Ornatilinea apprima DSM 23815.</title>
        <authorList>
            <person name="Hemp J."/>
            <person name="Ward L.M."/>
            <person name="Pace L.A."/>
            <person name="Fischer W.W."/>
        </authorList>
    </citation>
    <scope>NUCLEOTIDE SEQUENCE [LARGE SCALE GENOMIC DNA]</scope>
    <source>
        <strain evidence="9 10">P3M-1</strain>
    </source>
</reference>
<dbReference type="PRINTS" id="PR00419">
    <property type="entry name" value="ADXRDTASE"/>
</dbReference>
<keyword evidence="5" id="KW-0521">NADP</keyword>
<evidence type="ECO:0000256" key="6">
    <source>
        <dbReference type="ARBA" id="ARBA00023002"/>
    </source>
</evidence>
<comment type="caution">
    <text evidence="9">The sequence shown here is derived from an EMBL/GenBank/DDBJ whole genome shotgun (WGS) entry which is preliminary data.</text>
</comment>
<organism evidence="9 10">
    <name type="scientific">Ornatilinea apprima</name>
    <dbReference type="NCBI Taxonomy" id="1134406"/>
    <lineage>
        <taxon>Bacteria</taxon>
        <taxon>Bacillati</taxon>
        <taxon>Chloroflexota</taxon>
        <taxon>Anaerolineae</taxon>
        <taxon>Anaerolineales</taxon>
        <taxon>Anaerolineaceae</taxon>
        <taxon>Ornatilinea</taxon>
    </lineage>
</organism>
<keyword evidence="6" id="KW-0560">Oxidoreductase</keyword>
<evidence type="ECO:0000256" key="1">
    <source>
        <dbReference type="ARBA" id="ARBA00001974"/>
    </source>
</evidence>
<name>A0A0N8GLV7_9CHLR</name>
<evidence type="ECO:0000256" key="3">
    <source>
        <dbReference type="ARBA" id="ARBA00022630"/>
    </source>
</evidence>
<evidence type="ECO:0000313" key="10">
    <source>
        <dbReference type="Proteomes" id="UP000050417"/>
    </source>
</evidence>
<evidence type="ECO:0000256" key="4">
    <source>
        <dbReference type="ARBA" id="ARBA00022827"/>
    </source>
</evidence>
<keyword evidence="10" id="KW-1185">Reference proteome</keyword>
<keyword evidence="4" id="KW-0274">FAD</keyword>
<evidence type="ECO:0000256" key="2">
    <source>
        <dbReference type="ARBA" id="ARBA00013223"/>
    </source>
</evidence>